<name>A0A917SGS8_9ACTN</name>
<dbReference type="EMBL" id="BMMZ01000012">
    <property type="protein sequence ID" value="GGL77661.1"/>
    <property type="molecule type" value="Genomic_DNA"/>
</dbReference>
<reference evidence="1" key="1">
    <citation type="journal article" date="2014" name="Int. J. Syst. Evol. Microbiol.">
        <title>Complete genome sequence of Corynebacterium casei LMG S-19264T (=DSM 44701T), isolated from a smear-ripened cheese.</title>
        <authorList>
            <consortium name="US DOE Joint Genome Institute (JGI-PGF)"/>
            <person name="Walter F."/>
            <person name="Albersmeier A."/>
            <person name="Kalinowski J."/>
            <person name="Ruckert C."/>
        </authorList>
    </citation>
    <scope>NUCLEOTIDE SEQUENCE</scope>
    <source>
        <strain evidence="1">CGMCC 4.7306</strain>
    </source>
</reference>
<dbReference type="AlphaFoldDB" id="A0A917SGS8"/>
<dbReference type="CDD" id="cd09873">
    <property type="entry name" value="PIN_Pae0151-like"/>
    <property type="match status" value="1"/>
</dbReference>
<dbReference type="InterPro" id="IPR044153">
    <property type="entry name" value="PIN_Pae0151-like"/>
</dbReference>
<evidence type="ECO:0008006" key="3">
    <source>
        <dbReference type="Google" id="ProtNLM"/>
    </source>
</evidence>
<dbReference type="Gene3D" id="3.40.50.1010">
    <property type="entry name" value="5'-nuclease"/>
    <property type="match status" value="1"/>
</dbReference>
<dbReference type="InterPro" id="IPR029060">
    <property type="entry name" value="PIN-like_dom_sf"/>
</dbReference>
<keyword evidence="2" id="KW-1185">Reference proteome</keyword>
<reference evidence="1" key="2">
    <citation type="submission" date="2020-09" db="EMBL/GenBank/DDBJ databases">
        <authorList>
            <person name="Sun Q."/>
            <person name="Zhou Y."/>
        </authorList>
    </citation>
    <scope>NUCLEOTIDE SEQUENCE</scope>
    <source>
        <strain evidence="1">CGMCC 4.7306</strain>
    </source>
</reference>
<organism evidence="1 2">
    <name type="scientific">Microlunatus endophyticus</name>
    <dbReference type="NCBI Taxonomy" id="1716077"/>
    <lineage>
        <taxon>Bacteria</taxon>
        <taxon>Bacillati</taxon>
        <taxon>Actinomycetota</taxon>
        <taxon>Actinomycetes</taxon>
        <taxon>Propionibacteriales</taxon>
        <taxon>Propionibacteriaceae</taxon>
        <taxon>Microlunatus</taxon>
    </lineage>
</organism>
<accession>A0A917SGS8</accession>
<protein>
    <recommendedName>
        <fullName evidence="3">PIN domain-containing protein</fullName>
    </recommendedName>
</protein>
<dbReference type="SUPFAM" id="SSF88723">
    <property type="entry name" value="PIN domain-like"/>
    <property type="match status" value="1"/>
</dbReference>
<proteinExistence type="predicted"/>
<evidence type="ECO:0000313" key="2">
    <source>
        <dbReference type="Proteomes" id="UP000613840"/>
    </source>
</evidence>
<comment type="caution">
    <text evidence="1">The sequence shown here is derived from an EMBL/GenBank/DDBJ whole genome shotgun (WGS) entry which is preliminary data.</text>
</comment>
<gene>
    <name evidence="1" type="ORF">GCM10011575_39820</name>
</gene>
<dbReference type="Proteomes" id="UP000613840">
    <property type="component" value="Unassembled WGS sequence"/>
</dbReference>
<sequence>MTPGLVVDASVALKWLIDLGIHLLDSTAVWPHTLEAALQWQVTTYDAVYVLTALDQGTELVTADTRLHASCSPLGLPMRLV</sequence>
<evidence type="ECO:0000313" key="1">
    <source>
        <dbReference type="EMBL" id="GGL77661.1"/>
    </source>
</evidence>